<dbReference type="Proteomes" id="UP001049176">
    <property type="component" value="Chromosome 6"/>
</dbReference>
<feature type="compositionally biased region" description="Low complexity" evidence="1">
    <location>
        <begin position="460"/>
        <end position="482"/>
    </location>
</feature>
<name>A0A9P7RX81_9AGAR</name>
<feature type="compositionally biased region" description="Basic and acidic residues" evidence="1">
    <location>
        <begin position="371"/>
        <end position="380"/>
    </location>
</feature>
<dbReference type="KEGG" id="more:E1B28_009772"/>
<feature type="region of interest" description="Disordered" evidence="1">
    <location>
        <begin position="440"/>
        <end position="503"/>
    </location>
</feature>
<feature type="compositionally biased region" description="Polar residues" evidence="1">
    <location>
        <begin position="681"/>
        <end position="703"/>
    </location>
</feature>
<feature type="compositionally biased region" description="Low complexity" evidence="1">
    <location>
        <begin position="491"/>
        <end position="503"/>
    </location>
</feature>
<keyword evidence="3" id="KW-1185">Reference proteome</keyword>
<dbReference type="EMBL" id="CM032186">
    <property type="protein sequence ID" value="KAG7090673.1"/>
    <property type="molecule type" value="Genomic_DNA"/>
</dbReference>
<reference evidence="2" key="1">
    <citation type="journal article" date="2021" name="Genome Biol. Evol.">
        <title>The assembled and annotated genome of the fairy-ring fungus Marasmius oreades.</title>
        <authorList>
            <person name="Hiltunen M."/>
            <person name="Ament-Velasquez S.L."/>
            <person name="Johannesson H."/>
        </authorList>
    </citation>
    <scope>NUCLEOTIDE SEQUENCE</scope>
    <source>
        <strain evidence="2">03SP1</strain>
    </source>
</reference>
<feature type="region of interest" description="Disordered" evidence="1">
    <location>
        <begin position="115"/>
        <end position="208"/>
    </location>
</feature>
<organism evidence="2 3">
    <name type="scientific">Marasmius oreades</name>
    <name type="common">fairy-ring Marasmius</name>
    <dbReference type="NCBI Taxonomy" id="181124"/>
    <lineage>
        <taxon>Eukaryota</taxon>
        <taxon>Fungi</taxon>
        <taxon>Dikarya</taxon>
        <taxon>Basidiomycota</taxon>
        <taxon>Agaricomycotina</taxon>
        <taxon>Agaricomycetes</taxon>
        <taxon>Agaricomycetidae</taxon>
        <taxon>Agaricales</taxon>
        <taxon>Marasmiineae</taxon>
        <taxon>Marasmiaceae</taxon>
        <taxon>Marasmius</taxon>
    </lineage>
</organism>
<evidence type="ECO:0000313" key="3">
    <source>
        <dbReference type="Proteomes" id="UP001049176"/>
    </source>
</evidence>
<feature type="region of interest" description="Disordered" evidence="1">
    <location>
        <begin position="811"/>
        <end position="863"/>
    </location>
</feature>
<feature type="compositionally biased region" description="Polar residues" evidence="1">
    <location>
        <begin position="198"/>
        <end position="208"/>
    </location>
</feature>
<dbReference type="OrthoDB" id="2684605at2759"/>
<feature type="region of interest" description="Disordered" evidence="1">
    <location>
        <begin position="337"/>
        <end position="401"/>
    </location>
</feature>
<feature type="compositionally biased region" description="Low complexity" evidence="1">
    <location>
        <begin position="359"/>
        <end position="368"/>
    </location>
</feature>
<evidence type="ECO:0000313" key="2">
    <source>
        <dbReference type="EMBL" id="KAG7090673.1"/>
    </source>
</evidence>
<gene>
    <name evidence="2" type="ORF">E1B28_009772</name>
</gene>
<proteinExistence type="predicted"/>
<feature type="compositionally biased region" description="Polar residues" evidence="1">
    <location>
        <begin position="659"/>
        <end position="671"/>
    </location>
</feature>
<accession>A0A9P7RX81</accession>
<feature type="compositionally biased region" description="Polar residues" evidence="1">
    <location>
        <begin position="288"/>
        <end position="308"/>
    </location>
</feature>
<feature type="compositionally biased region" description="Basic and acidic residues" evidence="1">
    <location>
        <begin position="925"/>
        <end position="940"/>
    </location>
</feature>
<evidence type="ECO:0000256" key="1">
    <source>
        <dbReference type="SAM" id="MobiDB-lite"/>
    </source>
</evidence>
<feature type="region of interest" description="Disordered" evidence="1">
    <location>
        <begin position="626"/>
        <end position="709"/>
    </location>
</feature>
<dbReference type="AlphaFoldDB" id="A0A9P7RX81"/>
<dbReference type="GeneID" id="66078848"/>
<sequence>MVNDVDRLRVIVALAALKYKPPEHSCASYVLELQANFPLVVGATGSSVSTSDGHAQQEEKLGHEQALRWKLRALRLEKEIGDLKAKYEAEQIRAISLARVTEAYSSGTGVAQTVQTKTVDGQDQQAASSRSQTQSSGNVPTSSDDRTGFPSESLSAPATEGVGKNTVTTSTGAGGKKKAAKKTKKVPATDINSKEPNSRVTSNPNSGTRLDLETLLEEHFKDANSRFFSRNTNAGSIFTSFSSFEQLASALPQNPTTGEQSLLLSTTIRALQAVSAPMRHILFEFNPESGTPTQARDSNPPCSSATSANTHSLRLQKLSVLLNYLLTTSIPLIYSSSATHSRTHSSRQGQNTTDLRSASGPGLPSGPSDNQGERDNEDTQVKANSSVSDIDPEPASDQDQTHSIDVLLDSLTTLVVRPLLHSFVPLSEGFIHSLFGAKNSGSGGAGDVRDHQHTRGFTEPSSSSKLKTPLGSSTSSSNSKNVPSDRRNPATSTSTSNGTRISSSTSASIYSNLRTQVLRVLHDLFFVVDGMLGASNTSSSSSNSEPLTDFPTFNRGNCEHSIGFGLGFKESASLTVIRELLDVYNLNLPLGCQFRTGFGVLEPGYTTGMRCFTHANVNANTKLATPWGSIHSGPPPSSSTLTTKTSKTSSTQSTQSQSIGVHTTSTATSDTKSNRGDGDMNISTSDEQNGKVTGTSTESSRTSAHPAGFVVPGTGNNIYADCGCSLHRRRRGCPNAESEKNEDLEGMQKLARKDMVWYFCSVLHLLLPSESRTNSCGLGLSELGGVGGGRVRDCGNRMTIDVADVRSAGGGVGSRSFGHGRDADASSMNDAVGGSRRDKRVGDSVTTNDGGGKGKIDGVDVESGHDGIQIDGIRLLREGVLEALLELIVRCQRRDTSSRSWGGRYAGTKRENGDGGRLNVETENEGGRKDAGLGQDDRGGEAGSGVGDQRHSDSKSNEPSNSPRLFLEEEEYLMLLGVIEQYYWLLSPIVQAPVE</sequence>
<comment type="caution">
    <text evidence="2">The sequence shown here is derived from an EMBL/GenBank/DDBJ whole genome shotgun (WGS) entry which is preliminary data.</text>
</comment>
<dbReference type="RefSeq" id="XP_043007143.1">
    <property type="nucleotide sequence ID" value="XM_043154686.1"/>
</dbReference>
<feature type="compositionally biased region" description="Basic residues" evidence="1">
    <location>
        <begin position="175"/>
        <end position="185"/>
    </location>
</feature>
<feature type="compositionally biased region" description="Low complexity" evidence="1">
    <location>
        <begin position="626"/>
        <end position="658"/>
    </location>
</feature>
<protein>
    <submittedName>
        <fullName evidence="2">Uncharacterized protein</fullName>
    </submittedName>
</protein>
<feature type="compositionally biased region" description="Basic and acidic residues" evidence="1">
    <location>
        <begin position="852"/>
        <end position="863"/>
    </location>
</feature>
<feature type="region of interest" description="Disordered" evidence="1">
    <location>
        <begin position="898"/>
        <end position="963"/>
    </location>
</feature>
<feature type="compositionally biased region" description="Low complexity" evidence="1">
    <location>
        <begin position="122"/>
        <end position="136"/>
    </location>
</feature>
<feature type="region of interest" description="Disordered" evidence="1">
    <location>
        <begin position="286"/>
        <end position="308"/>
    </location>
</feature>